<keyword evidence="6 9" id="KW-0227">DNA damage</keyword>
<comment type="miscellaneous">
    <text evidence="9">This enzyme catalyzes only one turnover and therefore is not strictly catalytic. According to one definition, an enzyme is a biocatalyst that acts repeatedly and over many reaction cycles.</text>
</comment>
<dbReference type="SUPFAM" id="SSF53155">
    <property type="entry name" value="Methylated DNA-protein cysteine methyltransferase domain"/>
    <property type="match status" value="1"/>
</dbReference>
<accession>A0A1F6GBM9</accession>
<dbReference type="PANTHER" id="PTHR10815:SF5">
    <property type="entry name" value="METHYLATED-DNA--PROTEIN-CYSTEINE METHYLTRANSFERASE"/>
    <property type="match status" value="1"/>
</dbReference>
<protein>
    <recommendedName>
        <fullName evidence="9">Methylated-DNA--protein-cysteine methyltransferase</fullName>
        <ecNumber evidence="9">2.1.1.63</ecNumber>
    </recommendedName>
    <alternativeName>
        <fullName evidence="9">6-O-methylguanine-DNA methyltransferase</fullName>
        <shortName evidence="9">MGMT</shortName>
    </alternativeName>
    <alternativeName>
        <fullName evidence="9">O-6-methylguanine-DNA-alkyltransferase</fullName>
    </alternativeName>
</protein>
<keyword evidence="7 9" id="KW-0234">DNA repair</keyword>
<evidence type="ECO:0000256" key="4">
    <source>
        <dbReference type="ARBA" id="ARBA00022603"/>
    </source>
</evidence>
<comment type="caution">
    <text evidence="12">The sequence shown here is derived from an EMBL/GenBank/DDBJ whole genome shotgun (WGS) entry which is preliminary data.</text>
</comment>
<evidence type="ECO:0000313" key="12">
    <source>
        <dbReference type="EMBL" id="OGG95511.1"/>
    </source>
</evidence>
<evidence type="ECO:0000313" key="13">
    <source>
        <dbReference type="Proteomes" id="UP000178449"/>
    </source>
</evidence>
<dbReference type="EMBL" id="MFNE01000021">
    <property type="protein sequence ID" value="OGG95511.1"/>
    <property type="molecule type" value="Genomic_DNA"/>
</dbReference>
<reference evidence="12 13" key="1">
    <citation type="journal article" date="2016" name="Nat. Commun.">
        <title>Thousands of microbial genomes shed light on interconnected biogeochemical processes in an aquifer system.</title>
        <authorList>
            <person name="Anantharaman K."/>
            <person name="Brown C.T."/>
            <person name="Hug L.A."/>
            <person name="Sharon I."/>
            <person name="Castelle C.J."/>
            <person name="Probst A.J."/>
            <person name="Thomas B.C."/>
            <person name="Singh A."/>
            <person name="Wilkins M.J."/>
            <person name="Karaoz U."/>
            <person name="Brodie E.L."/>
            <person name="Williams K.H."/>
            <person name="Hubbard S.S."/>
            <person name="Banfield J.F."/>
        </authorList>
    </citation>
    <scope>NUCLEOTIDE SEQUENCE [LARGE SCALE GENOMIC DNA]</scope>
</reference>
<evidence type="ECO:0000256" key="5">
    <source>
        <dbReference type="ARBA" id="ARBA00022679"/>
    </source>
</evidence>
<dbReference type="InterPro" id="IPR036217">
    <property type="entry name" value="MethylDNA_cys_MeTrfase_DNAb"/>
</dbReference>
<dbReference type="InterPro" id="IPR001497">
    <property type="entry name" value="MethylDNA_cys_MeTrfase_AS"/>
</dbReference>
<comment type="subcellular location">
    <subcellularLocation>
        <location evidence="9">Cytoplasm</location>
    </subcellularLocation>
</comment>
<dbReference type="Pfam" id="PF02870">
    <property type="entry name" value="Methyltransf_1N"/>
    <property type="match status" value="1"/>
</dbReference>
<evidence type="ECO:0000256" key="8">
    <source>
        <dbReference type="ARBA" id="ARBA00049348"/>
    </source>
</evidence>
<dbReference type="InterPro" id="IPR023546">
    <property type="entry name" value="MGMT"/>
</dbReference>
<keyword evidence="4 9" id="KW-0489">Methyltransferase</keyword>
<dbReference type="InterPro" id="IPR036388">
    <property type="entry name" value="WH-like_DNA-bd_sf"/>
</dbReference>
<dbReference type="InterPro" id="IPR008332">
    <property type="entry name" value="MethylG_MeTrfase_N"/>
</dbReference>
<feature type="domain" description="Methylated-DNA-[protein]-cysteine S-methyltransferase DNA binding" evidence="10">
    <location>
        <begin position="73"/>
        <end position="152"/>
    </location>
</feature>
<comment type="catalytic activity">
    <reaction evidence="1 9">
        <text>a 4-O-methyl-thymidine in DNA + L-cysteinyl-[protein] = a thymidine in DNA + S-methyl-L-cysteinyl-[protein]</text>
        <dbReference type="Rhea" id="RHEA:53428"/>
        <dbReference type="Rhea" id="RHEA-COMP:10131"/>
        <dbReference type="Rhea" id="RHEA-COMP:10132"/>
        <dbReference type="Rhea" id="RHEA-COMP:13555"/>
        <dbReference type="Rhea" id="RHEA-COMP:13556"/>
        <dbReference type="ChEBI" id="CHEBI:29950"/>
        <dbReference type="ChEBI" id="CHEBI:82612"/>
        <dbReference type="ChEBI" id="CHEBI:137386"/>
        <dbReference type="ChEBI" id="CHEBI:137387"/>
        <dbReference type="EC" id="2.1.1.63"/>
    </reaction>
</comment>
<gene>
    <name evidence="12" type="ORF">A2527_06685</name>
</gene>
<dbReference type="CDD" id="cd06445">
    <property type="entry name" value="ATase"/>
    <property type="match status" value="1"/>
</dbReference>
<dbReference type="Pfam" id="PF01035">
    <property type="entry name" value="DNA_binding_1"/>
    <property type="match status" value="1"/>
</dbReference>
<feature type="domain" description="Methylguanine DNA methyltransferase ribonuclease-like" evidence="11">
    <location>
        <begin position="6"/>
        <end position="68"/>
    </location>
</feature>
<dbReference type="PANTHER" id="PTHR10815">
    <property type="entry name" value="METHYLATED-DNA--PROTEIN-CYSTEINE METHYLTRANSFERASE"/>
    <property type="match status" value="1"/>
</dbReference>
<organism evidence="12 13">
    <name type="scientific">Candidatus Lambdaproteobacteria bacterium RIFOXYD2_FULL_50_16</name>
    <dbReference type="NCBI Taxonomy" id="1817772"/>
    <lineage>
        <taxon>Bacteria</taxon>
        <taxon>Pseudomonadati</taxon>
        <taxon>Pseudomonadota</taxon>
        <taxon>Candidatus Lambdaproteobacteria</taxon>
    </lineage>
</organism>
<proteinExistence type="inferred from homology"/>
<evidence type="ECO:0000259" key="10">
    <source>
        <dbReference type="Pfam" id="PF01035"/>
    </source>
</evidence>
<dbReference type="GO" id="GO:0032259">
    <property type="term" value="P:methylation"/>
    <property type="evidence" value="ECO:0007669"/>
    <property type="project" value="UniProtKB-KW"/>
</dbReference>
<dbReference type="HAMAP" id="MF_00772">
    <property type="entry name" value="OGT"/>
    <property type="match status" value="1"/>
</dbReference>
<evidence type="ECO:0000256" key="1">
    <source>
        <dbReference type="ARBA" id="ARBA00001286"/>
    </source>
</evidence>
<evidence type="ECO:0000256" key="3">
    <source>
        <dbReference type="ARBA" id="ARBA00022490"/>
    </source>
</evidence>
<comment type="function">
    <text evidence="9">Involved in the cellular defense against the biological effects of O6-methylguanine (O6-MeG) and O4-methylthymine (O4-MeT) in DNA. Repairs the methylated nucleobase in DNA by stoichiometrically transferring the methyl group to a cysteine residue in the enzyme. This is a suicide reaction: the enzyme is irreversibly inactivated.</text>
</comment>
<evidence type="ECO:0000256" key="6">
    <source>
        <dbReference type="ARBA" id="ARBA00022763"/>
    </source>
</evidence>
<dbReference type="EC" id="2.1.1.63" evidence="9"/>
<comment type="catalytic activity">
    <reaction evidence="8 9">
        <text>a 6-O-methyl-2'-deoxyguanosine in DNA + L-cysteinyl-[protein] = S-methyl-L-cysteinyl-[protein] + a 2'-deoxyguanosine in DNA</text>
        <dbReference type="Rhea" id="RHEA:24000"/>
        <dbReference type="Rhea" id="RHEA-COMP:10131"/>
        <dbReference type="Rhea" id="RHEA-COMP:10132"/>
        <dbReference type="Rhea" id="RHEA-COMP:11367"/>
        <dbReference type="Rhea" id="RHEA-COMP:11368"/>
        <dbReference type="ChEBI" id="CHEBI:29950"/>
        <dbReference type="ChEBI" id="CHEBI:82612"/>
        <dbReference type="ChEBI" id="CHEBI:85445"/>
        <dbReference type="ChEBI" id="CHEBI:85448"/>
        <dbReference type="EC" id="2.1.1.63"/>
    </reaction>
</comment>
<dbReference type="NCBIfam" id="TIGR00589">
    <property type="entry name" value="ogt"/>
    <property type="match status" value="1"/>
</dbReference>
<dbReference type="GO" id="GO:0005737">
    <property type="term" value="C:cytoplasm"/>
    <property type="evidence" value="ECO:0007669"/>
    <property type="project" value="UniProtKB-SubCell"/>
</dbReference>
<evidence type="ECO:0000256" key="9">
    <source>
        <dbReference type="HAMAP-Rule" id="MF_00772"/>
    </source>
</evidence>
<dbReference type="PROSITE" id="PS00374">
    <property type="entry name" value="MGMT"/>
    <property type="match status" value="1"/>
</dbReference>
<dbReference type="Proteomes" id="UP000178449">
    <property type="component" value="Unassembled WGS sequence"/>
</dbReference>
<dbReference type="Gene3D" id="1.10.10.10">
    <property type="entry name" value="Winged helix-like DNA-binding domain superfamily/Winged helix DNA-binding domain"/>
    <property type="match status" value="1"/>
</dbReference>
<dbReference type="AlphaFoldDB" id="A0A1F6GBM9"/>
<sequence length="171" mass="19272">MRFTEFSGPLGGLRVIEHRGKLINLDLAPYGPPPHHSKLGQTSLLKEARRQLEEYFNGARQTFDLPLNPQGTDFQRRTWEVLLQIPFGQTLSYQEVAQRLGQPLAYRAVGGANGKNPLAILIPCHRVINAEGTLGGYSAGLPWKKHLLDLEGHQLSHPQKETTESPYHWYL</sequence>
<evidence type="ECO:0000256" key="7">
    <source>
        <dbReference type="ARBA" id="ARBA00023204"/>
    </source>
</evidence>
<dbReference type="FunFam" id="1.10.10.10:FF:000214">
    <property type="entry name" value="Methylated-DNA--protein-cysteine methyltransferase"/>
    <property type="match status" value="1"/>
</dbReference>
<dbReference type="STRING" id="1817772.A2527_06685"/>
<dbReference type="InterPro" id="IPR036631">
    <property type="entry name" value="MGMT_N_sf"/>
</dbReference>
<dbReference type="GO" id="GO:0006307">
    <property type="term" value="P:DNA alkylation repair"/>
    <property type="evidence" value="ECO:0007669"/>
    <property type="project" value="UniProtKB-UniRule"/>
</dbReference>
<dbReference type="Gene3D" id="3.30.160.70">
    <property type="entry name" value="Methylated DNA-protein cysteine methyltransferase domain"/>
    <property type="match status" value="1"/>
</dbReference>
<comment type="similarity">
    <text evidence="2 9">Belongs to the MGMT family.</text>
</comment>
<dbReference type="GO" id="GO:0003908">
    <property type="term" value="F:methylated-DNA-[protein]-cysteine S-methyltransferase activity"/>
    <property type="evidence" value="ECO:0007669"/>
    <property type="project" value="UniProtKB-UniRule"/>
</dbReference>
<name>A0A1F6GBM9_9PROT</name>
<dbReference type="SUPFAM" id="SSF46767">
    <property type="entry name" value="Methylated DNA-protein cysteine methyltransferase, C-terminal domain"/>
    <property type="match status" value="1"/>
</dbReference>
<evidence type="ECO:0000256" key="2">
    <source>
        <dbReference type="ARBA" id="ARBA00008711"/>
    </source>
</evidence>
<feature type="active site" description="Nucleophile; methyl group acceptor" evidence="9">
    <location>
        <position position="124"/>
    </location>
</feature>
<dbReference type="InterPro" id="IPR014048">
    <property type="entry name" value="MethylDNA_cys_MeTrfase_DNA-bd"/>
</dbReference>
<keyword evidence="5 9" id="KW-0808">Transferase</keyword>
<evidence type="ECO:0000259" key="11">
    <source>
        <dbReference type="Pfam" id="PF02870"/>
    </source>
</evidence>
<keyword evidence="3 9" id="KW-0963">Cytoplasm</keyword>